<accession>A0A0C5RPX9</accession>
<evidence type="ECO:0000313" key="9">
    <source>
        <dbReference type="Proteomes" id="UP000032261"/>
    </source>
</evidence>
<keyword evidence="5 6" id="KW-0472">Membrane</keyword>
<dbReference type="RefSeq" id="WP_208894836.1">
    <property type="nucleotide sequence ID" value="NZ_CP009770.1"/>
</dbReference>
<reference evidence="8 9" key="1">
    <citation type="journal article" date="2015" name="Genome Announc.">
        <title>Genome Sequence of Ureaplasma diversum Strain ATCC 49782.</title>
        <authorList>
            <person name="Marques L.M."/>
            <person name="Guimaraes A.M."/>
            <person name="Martins H.B."/>
            <person name="Rezende I.S."/>
            <person name="Barbosa M.S."/>
            <person name="Campos G.B."/>
            <person name="do Nascimento N.C."/>
            <person name="Dos Santos A.P."/>
            <person name="Amorim A.T."/>
            <person name="Santos V.M."/>
            <person name="Messick J.B."/>
            <person name="Timenetsky J."/>
        </authorList>
    </citation>
    <scope>NUCLEOTIDE SEQUENCE [LARGE SCALE GENOMIC DNA]</scope>
    <source>
        <strain evidence="8 9">ATCC 49782</strain>
    </source>
</reference>
<evidence type="ECO:0000256" key="5">
    <source>
        <dbReference type="ARBA" id="ARBA00023136"/>
    </source>
</evidence>
<evidence type="ECO:0000313" key="8">
    <source>
        <dbReference type="EMBL" id="AJQ45429.1"/>
    </source>
</evidence>
<evidence type="ECO:0000256" key="2">
    <source>
        <dbReference type="ARBA" id="ARBA00022475"/>
    </source>
</evidence>
<gene>
    <name evidence="8" type="ORF">JM47_02485</name>
</gene>
<feature type="transmembrane region" description="Helical" evidence="6">
    <location>
        <begin position="1098"/>
        <end position="1127"/>
    </location>
</feature>
<dbReference type="GO" id="GO:0005886">
    <property type="term" value="C:plasma membrane"/>
    <property type="evidence" value="ECO:0007669"/>
    <property type="project" value="UniProtKB-SubCell"/>
</dbReference>
<feature type="transmembrane region" description="Helical" evidence="6">
    <location>
        <begin position="21"/>
        <end position="43"/>
    </location>
</feature>
<evidence type="ECO:0000259" key="7">
    <source>
        <dbReference type="Pfam" id="PF02687"/>
    </source>
</evidence>
<feature type="domain" description="ABC3 transporter permease C-terminal" evidence="7">
    <location>
        <begin position="1011"/>
        <end position="1126"/>
    </location>
</feature>
<dbReference type="Pfam" id="PF02687">
    <property type="entry name" value="FtsX"/>
    <property type="match status" value="2"/>
</dbReference>
<dbReference type="KEGG" id="ude:JM47_02485"/>
<proteinExistence type="predicted"/>
<feature type="transmembrane region" description="Helical" evidence="6">
    <location>
        <begin position="1052"/>
        <end position="1078"/>
    </location>
</feature>
<feature type="transmembrane region" description="Helical" evidence="6">
    <location>
        <begin position="2179"/>
        <end position="2206"/>
    </location>
</feature>
<name>A0A0C5RPX9_9BACT</name>
<protein>
    <recommendedName>
        <fullName evidence="7">ABC3 transporter permease C-terminal domain-containing protein</fullName>
    </recommendedName>
</protein>
<feature type="domain" description="ABC3 transporter permease C-terminal" evidence="7">
    <location>
        <begin position="2137"/>
        <end position="2255"/>
    </location>
</feature>
<feature type="transmembrane region" description="Helical" evidence="6">
    <location>
        <begin position="2132"/>
        <end position="2158"/>
    </location>
</feature>
<dbReference type="Proteomes" id="UP000032261">
    <property type="component" value="Chromosome"/>
</dbReference>
<dbReference type="PATRIC" id="fig|42094.4.peg.491"/>
<feature type="transmembrane region" description="Helical" evidence="6">
    <location>
        <begin position="2226"/>
        <end position="2245"/>
    </location>
</feature>
<dbReference type="InterPro" id="IPR003838">
    <property type="entry name" value="ABC3_permease_C"/>
</dbReference>
<keyword evidence="2" id="KW-1003">Cell membrane</keyword>
<evidence type="ECO:0000256" key="3">
    <source>
        <dbReference type="ARBA" id="ARBA00022692"/>
    </source>
</evidence>
<keyword evidence="4 6" id="KW-1133">Transmembrane helix</keyword>
<evidence type="ECO:0000256" key="1">
    <source>
        <dbReference type="ARBA" id="ARBA00004651"/>
    </source>
</evidence>
<evidence type="ECO:0000256" key="4">
    <source>
        <dbReference type="ARBA" id="ARBA00022989"/>
    </source>
</evidence>
<feature type="transmembrane region" description="Helical" evidence="6">
    <location>
        <begin position="1172"/>
        <end position="1193"/>
    </location>
</feature>
<dbReference type="STRING" id="42094.JM47_02485"/>
<keyword evidence="3 6" id="KW-0812">Transmembrane</keyword>
<feature type="transmembrane region" description="Helical" evidence="6">
    <location>
        <begin position="1004"/>
        <end position="1024"/>
    </location>
</feature>
<organism evidence="8 9">
    <name type="scientific">Ureaplasma diversum</name>
    <dbReference type="NCBI Taxonomy" id="42094"/>
    <lineage>
        <taxon>Bacteria</taxon>
        <taxon>Bacillati</taxon>
        <taxon>Mycoplasmatota</taxon>
        <taxon>Mycoplasmoidales</taxon>
        <taxon>Mycoplasmoidaceae</taxon>
        <taxon>Ureaplasma</taxon>
    </lineage>
</organism>
<sequence length="2265" mass="260875">MKKLFCLMKSMLKLFFKNKALITQLSILMIVTTLVITTATITIQRLDKAQNDIKKVSLTSDYVAVENDANSIVFNDLEIVDNKLANPAKKIVKLHVFNKARLARNNNYIKLKPTNPKSVYYWPMGVNETPLNLSGNVDWNAINNLQLETVFWFNDGIQTAAWSATNYENFIYQNKNNKVEFVGVQDLGYAKVLFNSDDLSPNANKEYSTYSVNMGIVQANQPFAKTFDFSKHNLSFSLNENLRNPFLINNVNFRTNKIQDSTSNLNDNKKYLNSYESVYKQLTQYISTNTTLADYYEFDLFVDTSKLTNEYALFATYLQTKHHSDQIAKELKIDNLTTKYNDLFRNKVYLPTKIVDDPTKLEDVISSINKAKTLMIKKIKDETRAFFNNSKEQSAYSKQEQINLLNKIDNYNNQLILLDKQSSEYSKISTAKRNATIELERNKNLRFLADQLKDVGFLSILDQHDIYYKKHQSANYTDVKTNTNFIATNITNPTYYQSKVVDDKTKWINQPVSLDEKFADSQNANNKYKRLYFDNDDATKISRFKEYYLNYYEYYNTIWKTYAANTNNQVEGNLVDSHDYTSLFNPASVGIYQLHKFFEVLFNEAEWLLSEQYLANNYIFSLNLYRLLLPFKDGVYQYKLTTNYKNKTPLVAVYKDYDDKNNKKYYYFEGYGAGDQAFINVIHNKDLPKRIELVNIVNKSDFNTDYDPNSKINVDQIVFNQYVLKTINFNKGYSDFNTASASEFINWSATNPDEYKLFTKELSRFFNTYAFVSQQSNSYSFYIEARLKENNILFVPFNINVINRSSDLAFVSNSYLAANSDPKQSGYKKVANLEDFKIAAQLPYINSDSSAPYIDYYDENNQLVRKAKDYRSWLRYVVPEYNKVDINGQIFFIIGNAESSEFLFPASNVNDILIDPKKTSVLYLGASGFDKLRAIAPNVPLVEYYSIKANAHLLDIAKQAKIFNGLKSQLNASKQGSIYKKSDQNHPFPIYKKRSYFLDDLRKIILIIAISLTALILILGIYFISSSLRNLVSKNQSMFGVLQAQGVSRTRIWLAFMPFYTIPSLLVLVISYTASYFLQPLVMRLFYSYWLVPIPAQYVSVGWIFAIPIAMTITLGLISFLIIFRMLAKSPYNTMRGDAGFKINKAVLAIKSIFIKFGAISVLRATYVIANFMRMLILLIIASSFSIIASIIATTKDTFTKSANITNELREYKYAVDLYSPTEQGGFYYISQFKNLGARNEFSPFPKIINDVNIKLKLRSLANEPVIIQYLNSKKELVSINSIIDQNGNINFNPNLLDKDIYEFSAIYWKQKNNQLIKIINKNQIANDLKIIDLKNKGQFLFKNKKQYLVFNKQDFANLDQLVAIYQSKDQIHQIKASVDDQIVYFDLSSLPKSEADWEIVSINNSSNTILKADQINIHTKVFNNNKNGSFVYNLYSRDLIVYFNLKDPKYFNQQVNLVYGFNGIEEKTITSQVDSFGFVSFDLNNLPIIYNNADQAVVYFIKRLALNDSNKTIIYDSNSNEFNNSISILDNTKYANKNKNNQQLMSFDYLTKNRPLKAVIKQTRIVNNKPRVNTIYLYGHLEDSSTLIIDYNSLTPNYTYKVEEVYLLNSEYNIYLDDLSVIDKTTKSSLPYSTLQYNNAMRVIKNFGTANPEYGDLLANIYYPSISTQPEIMNNVNFFDGKIISKSSLDGNIDVTVSDKKLQFNPWIFAKNFLPSIAIAKAELNEAKLLDEAFKTFGYEIIDNKKVDKLYDVPTFNNDGIIRQISLWTKDGKAPKSLDDPNNFFVKKNDRWEINTLPGVVTRQGAAEFSPQFVRLITQIYTNDKTIRNQYKLGLKVVNIDDDKIQQPYTYVSGIISNTKKFANSNVKLIGIDYNKNKNSPNTINPYQQIYLINKDKENLIDLIKDEDINSDGTYNVIINQVVAQRYNLKVNDVFDLDITNHMQRLTNEFNDQSKTYSAKFKVVGISYSLVNQQMVINQKIANKLLGFYEYAKRKQFENGFKIIEERMFNGFFTKEDKPLFFDNLISFYAPSGLSPALLTWPRINLADPNSLAGTADWIFLISWDKINSILNGSFDPTIKTWPGFNLQNYAALLNKIIRIYGSEANLASFKDVDANIKNLIFANTIDRTSFSLLLIIILSILPSLVIIIVLIASTLANESQRLIAVMKILGMRDMKNVNNFMFVYPIVWLLNVIVATPLSFGIIYLYKWAVFSALNIVLLPVIPWWIFVISFGFVGLVLILAWLNTYYKTTKLNLTQALNETRT</sequence>
<comment type="subcellular location">
    <subcellularLocation>
        <location evidence="1">Cell membrane</location>
        <topology evidence="1">Multi-pass membrane protein</topology>
    </subcellularLocation>
</comment>
<evidence type="ECO:0000256" key="6">
    <source>
        <dbReference type="SAM" id="Phobius"/>
    </source>
</evidence>
<dbReference type="HOGENOM" id="CLU_230509_0_0_14"/>
<dbReference type="EMBL" id="CP009770">
    <property type="protein sequence ID" value="AJQ45429.1"/>
    <property type="molecule type" value="Genomic_DNA"/>
</dbReference>